<dbReference type="GO" id="GO:0016567">
    <property type="term" value="P:protein ubiquitination"/>
    <property type="evidence" value="ECO:0007669"/>
    <property type="project" value="UniProtKB-UniRule"/>
</dbReference>
<keyword evidence="3" id="KW-0833">Ubl conjugation pathway</keyword>
<accession>A0AA38WQ76</accession>
<comment type="pathway">
    <text evidence="1 3">Protein modification; protein ubiquitination.</text>
</comment>
<dbReference type="InterPro" id="IPR013083">
    <property type="entry name" value="Znf_RING/FYVE/PHD"/>
</dbReference>
<comment type="catalytic activity">
    <reaction evidence="3">
        <text>S-ubiquitinyl-[E2 ubiquitin-conjugating enzyme]-L-cysteine + [acceptor protein]-L-lysine = [E2 ubiquitin-conjugating enzyme]-L-cysteine + N(6)-ubiquitinyl-[acceptor protein]-L-lysine.</text>
        <dbReference type="EC" id="2.3.2.27"/>
    </reaction>
</comment>
<sequence>MVFLIPSGRRPGEVQGPVTSKGKEKVHGNFGRATQILTDLKKLGNQQPSSSSSSPDVPQEFNCPISMEIMIYPVTVGLHGVTYDQDSITDRLKQRNTTCPLTGQLFSSVNLTSNYFARSTISEWSKNHGASTRFSFLI</sequence>
<dbReference type="SMART" id="SM00504">
    <property type="entry name" value="Ubox"/>
    <property type="match status" value="1"/>
</dbReference>
<comment type="function">
    <text evidence="3">Functions as an E3 ubiquitin ligase.</text>
</comment>
<dbReference type="EMBL" id="JARYMX010000002">
    <property type="protein sequence ID" value="KAJ9561095.1"/>
    <property type="molecule type" value="Genomic_DNA"/>
</dbReference>
<evidence type="ECO:0000313" key="6">
    <source>
        <dbReference type="EMBL" id="KAJ9561095.1"/>
    </source>
</evidence>
<dbReference type="InterPro" id="IPR003613">
    <property type="entry name" value="Ubox_domain"/>
</dbReference>
<evidence type="ECO:0000256" key="4">
    <source>
        <dbReference type="SAM" id="MobiDB-lite"/>
    </source>
</evidence>
<dbReference type="PROSITE" id="PS51698">
    <property type="entry name" value="U_BOX"/>
    <property type="match status" value="1"/>
</dbReference>
<organism evidence="6 7">
    <name type="scientific">Centaurea solstitialis</name>
    <name type="common">yellow star-thistle</name>
    <dbReference type="NCBI Taxonomy" id="347529"/>
    <lineage>
        <taxon>Eukaryota</taxon>
        <taxon>Viridiplantae</taxon>
        <taxon>Streptophyta</taxon>
        <taxon>Embryophyta</taxon>
        <taxon>Tracheophyta</taxon>
        <taxon>Spermatophyta</taxon>
        <taxon>Magnoliopsida</taxon>
        <taxon>eudicotyledons</taxon>
        <taxon>Gunneridae</taxon>
        <taxon>Pentapetalae</taxon>
        <taxon>asterids</taxon>
        <taxon>campanulids</taxon>
        <taxon>Asterales</taxon>
        <taxon>Asteraceae</taxon>
        <taxon>Carduoideae</taxon>
        <taxon>Cardueae</taxon>
        <taxon>Centaureinae</taxon>
        <taxon>Centaurea</taxon>
    </lineage>
</organism>
<keyword evidence="2 3" id="KW-0808">Transferase</keyword>
<evidence type="ECO:0000256" key="3">
    <source>
        <dbReference type="RuleBase" id="RU369093"/>
    </source>
</evidence>
<name>A0AA38WQ76_9ASTR</name>
<feature type="domain" description="U-box" evidence="5">
    <location>
        <begin position="56"/>
        <end position="131"/>
    </location>
</feature>
<dbReference type="PANTHER" id="PTHR22849">
    <property type="entry name" value="WDSAM1 PROTEIN"/>
    <property type="match status" value="1"/>
</dbReference>
<dbReference type="GO" id="GO:0061630">
    <property type="term" value="F:ubiquitin protein ligase activity"/>
    <property type="evidence" value="ECO:0007669"/>
    <property type="project" value="UniProtKB-UniRule"/>
</dbReference>
<dbReference type="EC" id="2.3.2.27" evidence="3"/>
<gene>
    <name evidence="6" type="ORF">OSB04_006255</name>
</gene>
<evidence type="ECO:0000259" key="5">
    <source>
        <dbReference type="PROSITE" id="PS51698"/>
    </source>
</evidence>
<dbReference type="Proteomes" id="UP001172457">
    <property type="component" value="Chromosome 2"/>
</dbReference>
<dbReference type="PANTHER" id="PTHR22849:SF132">
    <property type="entry name" value="E3 UBIQUITIN-PROTEIN LIGASE PUB23"/>
    <property type="match status" value="1"/>
</dbReference>
<dbReference type="SUPFAM" id="SSF57850">
    <property type="entry name" value="RING/U-box"/>
    <property type="match status" value="1"/>
</dbReference>
<dbReference type="InterPro" id="IPR045185">
    <property type="entry name" value="PUB22/23/24-like"/>
</dbReference>
<evidence type="ECO:0000256" key="2">
    <source>
        <dbReference type="ARBA" id="ARBA00022679"/>
    </source>
</evidence>
<keyword evidence="7" id="KW-1185">Reference proteome</keyword>
<evidence type="ECO:0000256" key="1">
    <source>
        <dbReference type="ARBA" id="ARBA00004906"/>
    </source>
</evidence>
<proteinExistence type="predicted"/>
<comment type="caution">
    <text evidence="6">The sequence shown here is derived from an EMBL/GenBank/DDBJ whole genome shotgun (WGS) entry which is preliminary data.</text>
</comment>
<dbReference type="Pfam" id="PF04564">
    <property type="entry name" value="U-box"/>
    <property type="match status" value="1"/>
</dbReference>
<dbReference type="AlphaFoldDB" id="A0AA38WQ76"/>
<protein>
    <recommendedName>
        <fullName evidence="3 5">U-box domain-containing protein</fullName>
        <ecNumber evidence="3">2.3.2.27</ecNumber>
    </recommendedName>
    <alternativeName>
        <fullName evidence="3">RING-type E3 ubiquitin transferase PUB</fullName>
    </alternativeName>
</protein>
<dbReference type="Gene3D" id="3.30.40.10">
    <property type="entry name" value="Zinc/RING finger domain, C3HC4 (zinc finger)"/>
    <property type="match status" value="1"/>
</dbReference>
<evidence type="ECO:0000313" key="7">
    <source>
        <dbReference type="Proteomes" id="UP001172457"/>
    </source>
</evidence>
<feature type="region of interest" description="Disordered" evidence="4">
    <location>
        <begin position="6"/>
        <end position="27"/>
    </location>
</feature>
<reference evidence="6" key="1">
    <citation type="submission" date="2023-03" db="EMBL/GenBank/DDBJ databases">
        <title>Chromosome-scale reference genome and RAD-based genetic map of yellow starthistle (Centaurea solstitialis) reveal putative structural variation and QTLs associated with invader traits.</title>
        <authorList>
            <person name="Reatini B."/>
            <person name="Cang F.A."/>
            <person name="Jiang Q."/>
            <person name="Mckibben M.T.W."/>
            <person name="Barker M.S."/>
            <person name="Rieseberg L.H."/>
            <person name="Dlugosch K.M."/>
        </authorList>
    </citation>
    <scope>NUCLEOTIDE SEQUENCE</scope>
    <source>
        <strain evidence="6">CAN-66</strain>
        <tissue evidence="6">Leaf</tissue>
    </source>
</reference>